<dbReference type="PATRIC" id="fig|273678.4.peg.2296"/>
<dbReference type="Pfam" id="PF02627">
    <property type="entry name" value="CMD"/>
    <property type="match status" value="1"/>
</dbReference>
<proteinExistence type="predicted"/>
<dbReference type="Gene3D" id="1.20.1290.10">
    <property type="entry name" value="AhpD-like"/>
    <property type="match status" value="1"/>
</dbReference>
<dbReference type="PANTHER" id="PTHR34846:SF7">
    <property type="entry name" value="BLL7811 PROTEIN"/>
    <property type="match status" value="1"/>
</dbReference>
<sequence length="164" mass="17634">MNSAPADPAPTVPVLVRLDFDTTAPRFSTALSHLDNAATAELDRAGIDRLLRELVRIRASQLNGCSYCVDLHTTDALTAGENARRLAAVAVWRESPVFTARERAALALTESITRAAETHVPDADWRVASAVFSPEELGALVSLIVVINAWNAVGVSTRTWTVSL</sequence>
<dbReference type="SUPFAM" id="SSF69118">
    <property type="entry name" value="AhpD-like"/>
    <property type="match status" value="1"/>
</dbReference>
<dbReference type="RefSeq" id="WP_045257882.1">
    <property type="nucleotide sequence ID" value="NZ_JYJB01000009.1"/>
</dbReference>
<keyword evidence="3" id="KW-1185">Reference proteome</keyword>
<dbReference type="InterPro" id="IPR004675">
    <property type="entry name" value="AhpD_core"/>
</dbReference>
<accession>A0A0M2HRE9</accession>
<dbReference type="GO" id="GO:0051920">
    <property type="term" value="F:peroxiredoxin activity"/>
    <property type="evidence" value="ECO:0007669"/>
    <property type="project" value="InterPro"/>
</dbReference>
<dbReference type="OrthoDB" id="9801997at2"/>
<dbReference type="InterPro" id="IPR003779">
    <property type="entry name" value="CMD-like"/>
</dbReference>
<name>A0A0M2HRE9_9MICO</name>
<dbReference type="NCBIfam" id="TIGR00778">
    <property type="entry name" value="ahpD_dom"/>
    <property type="match status" value="1"/>
</dbReference>
<reference evidence="2 3" key="1">
    <citation type="submission" date="2015-02" db="EMBL/GenBank/DDBJ databases">
        <title>Draft genome sequences of ten Microbacterium spp. with emphasis on heavy metal contaminated environments.</title>
        <authorList>
            <person name="Corretto E."/>
        </authorList>
    </citation>
    <scope>NUCLEOTIDE SEQUENCE [LARGE SCALE GENOMIC DNA]</scope>
    <source>
        <strain evidence="2 3">SA35</strain>
    </source>
</reference>
<dbReference type="Proteomes" id="UP000033900">
    <property type="component" value="Unassembled WGS sequence"/>
</dbReference>
<evidence type="ECO:0000313" key="2">
    <source>
        <dbReference type="EMBL" id="KJL47500.1"/>
    </source>
</evidence>
<evidence type="ECO:0000313" key="3">
    <source>
        <dbReference type="Proteomes" id="UP000033900"/>
    </source>
</evidence>
<comment type="caution">
    <text evidence="2">The sequence shown here is derived from an EMBL/GenBank/DDBJ whole genome shotgun (WGS) entry which is preliminary data.</text>
</comment>
<dbReference type="PANTHER" id="PTHR34846">
    <property type="entry name" value="4-CARBOXYMUCONOLACTONE DECARBOXYLASE FAMILY PROTEIN (AFU_ORTHOLOGUE AFUA_6G11590)"/>
    <property type="match status" value="1"/>
</dbReference>
<feature type="domain" description="Carboxymuconolactone decarboxylase-like" evidence="1">
    <location>
        <begin position="26"/>
        <end position="110"/>
    </location>
</feature>
<protein>
    <submittedName>
        <fullName evidence="2">Carboxymuconolactone decarboxylase family protein</fullName>
    </submittedName>
</protein>
<dbReference type="STRING" id="273678.RS84_02294"/>
<dbReference type="EMBL" id="JYJB01000009">
    <property type="protein sequence ID" value="KJL47500.1"/>
    <property type="molecule type" value="Genomic_DNA"/>
</dbReference>
<evidence type="ECO:0000259" key="1">
    <source>
        <dbReference type="Pfam" id="PF02627"/>
    </source>
</evidence>
<dbReference type="InterPro" id="IPR029032">
    <property type="entry name" value="AhpD-like"/>
</dbReference>
<organism evidence="2 3">
    <name type="scientific">Microbacterium hydrocarbonoxydans</name>
    <dbReference type="NCBI Taxonomy" id="273678"/>
    <lineage>
        <taxon>Bacteria</taxon>
        <taxon>Bacillati</taxon>
        <taxon>Actinomycetota</taxon>
        <taxon>Actinomycetes</taxon>
        <taxon>Micrococcales</taxon>
        <taxon>Microbacteriaceae</taxon>
        <taxon>Microbacterium</taxon>
    </lineage>
</organism>
<gene>
    <name evidence="2" type="ORF">RS84_02294</name>
</gene>
<dbReference type="AlphaFoldDB" id="A0A0M2HRE9"/>